<protein>
    <submittedName>
        <fullName evidence="4">Thiamine phosphate synthase</fullName>
    </submittedName>
</protein>
<dbReference type="InterPro" id="IPR013785">
    <property type="entry name" value="Aldolase_TIM"/>
</dbReference>
<dbReference type="PANTHER" id="PTHR20857:SF15">
    <property type="entry name" value="THIAMINE-PHOSPHATE SYNTHASE"/>
    <property type="match status" value="1"/>
</dbReference>
<comment type="pathway">
    <text evidence="1">Cofactor biosynthesis; thiamine diphosphate biosynthesis.</text>
</comment>
<feature type="domain" description="Thiamine phosphate synthase/TenI" evidence="3">
    <location>
        <begin position="56"/>
        <end position="173"/>
    </location>
</feature>
<evidence type="ECO:0000256" key="1">
    <source>
        <dbReference type="ARBA" id="ARBA00004948"/>
    </source>
</evidence>
<dbReference type="EMBL" id="CP128355">
    <property type="protein sequence ID" value="XAF71032.1"/>
    <property type="molecule type" value="Genomic_DNA"/>
</dbReference>
<evidence type="ECO:0000256" key="2">
    <source>
        <dbReference type="ARBA" id="ARBA00022977"/>
    </source>
</evidence>
<dbReference type="InterPro" id="IPR036206">
    <property type="entry name" value="ThiamineP_synth_sf"/>
</dbReference>
<dbReference type="Pfam" id="PF02581">
    <property type="entry name" value="TMP-TENI"/>
    <property type="match status" value="1"/>
</dbReference>
<dbReference type="SUPFAM" id="SSF51391">
    <property type="entry name" value="Thiamin phosphate synthase"/>
    <property type="match status" value="1"/>
</dbReference>
<keyword evidence="5" id="KW-1185">Reference proteome</keyword>
<dbReference type="PANTHER" id="PTHR20857">
    <property type="entry name" value="THIAMINE-PHOSPHATE PYROPHOSPHORYLASE"/>
    <property type="match status" value="1"/>
</dbReference>
<accession>A0ABZ3EDV9</accession>
<gene>
    <name evidence="4" type="ORF">QQM35_02615</name>
</gene>
<organism evidence="4 5">
    <name type="scientific">Staphylococcus hsinchuensis</name>
    <dbReference type="NCBI Taxonomy" id="3051183"/>
    <lineage>
        <taxon>Bacteria</taxon>
        <taxon>Bacillati</taxon>
        <taxon>Bacillota</taxon>
        <taxon>Bacilli</taxon>
        <taxon>Bacillales</taxon>
        <taxon>Staphylococcaceae</taxon>
        <taxon>Staphylococcus</taxon>
    </lineage>
</organism>
<dbReference type="Gene3D" id="3.20.20.70">
    <property type="entry name" value="Aldolase class I"/>
    <property type="match status" value="1"/>
</dbReference>
<keyword evidence="2" id="KW-0784">Thiamine biosynthesis</keyword>
<dbReference type="CDD" id="cd00564">
    <property type="entry name" value="TMP_TenI"/>
    <property type="match status" value="1"/>
</dbReference>
<dbReference type="InterPro" id="IPR022998">
    <property type="entry name" value="ThiamineP_synth_TenI"/>
</dbReference>
<sequence>MFIAITPYKVLNEHDIEHYRRIEQDIDFLMIRTPMEVELLVEWIEQLKLNYFPINKIIIHSDIDVLERCELWAIHFKEQDARIAQFKQDNPNVQVSASTHYETSVGEAQSLGLDFVLFSHIFETGSKPGQPPRTDQEISSVLKYDIPIIALGGINSKTLKHLPQGFSGIAGISIFDKAHEDELSALKEVWQDYV</sequence>
<proteinExistence type="predicted"/>
<dbReference type="RefSeq" id="WP_251517119.1">
    <property type="nucleotide sequence ID" value="NZ_CP128355.1"/>
</dbReference>
<name>A0ABZ3EDV9_9STAP</name>
<evidence type="ECO:0000259" key="3">
    <source>
        <dbReference type="Pfam" id="PF02581"/>
    </source>
</evidence>
<reference evidence="4 5" key="1">
    <citation type="journal article" date="2024" name="Pathogens">
        <title>Staphylococcus hsinchuensis sp. nov., Isolated from Soymilk.</title>
        <authorList>
            <person name="Wang Y.T."/>
            <person name="Lin Y.C."/>
            <person name="Hsieh Y.H."/>
            <person name="Lin Y.T."/>
            <person name="Hamada M."/>
            <person name="Chen C.C."/>
            <person name="Liou J.S."/>
            <person name="Lee A.Y."/>
            <person name="Zhang W.L."/>
            <person name="Chen Y.T."/>
            <person name="Huang C.H."/>
        </authorList>
    </citation>
    <scope>NUCLEOTIDE SEQUENCE [LARGE SCALE GENOMIC DNA]</scope>
    <source>
        <strain evidence="4 5">H164</strain>
    </source>
</reference>
<dbReference type="Proteomes" id="UP001436297">
    <property type="component" value="Chromosome"/>
</dbReference>
<evidence type="ECO:0000313" key="4">
    <source>
        <dbReference type="EMBL" id="XAF71032.1"/>
    </source>
</evidence>
<evidence type="ECO:0000313" key="5">
    <source>
        <dbReference type="Proteomes" id="UP001436297"/>
    </source>
</evidence>